<sequence length="160" mass="18723">MKSGLSVQACHSRSVRNWPHTYHAESGYGPHLAKQFNAESTTVAVILLLGDDEEHKKRKWRSVWAKHWLQQLCKYSLNDYKMYLRMSSEYFGMLLWHVEPLISKRNTVIREAIPTEETGRLLEDLKFSTAILVQALGKIIPETCDVIFEVLREEYIKERN</sequence>
<evidence type="ECO:0000313" key="2">
    <source>
        <dbReference type="Proteomes" id="UP001159363"/>
    </source>
</evidence>
<organism evidence="1 2">
    <name type="scientific">Dryococelus australis</name>
    <dbReference type="NCBI Taxonomy" id="614101"/>
    <lineage>
        <taxon>Eukaryota</taxon>
        <taxon>Metazoa</taxon>
        <taxon>Ecdysozoa</taxon>
        <taxon>Arthropoda</taxon>
        <taxon>Hexapoda</taxon>
        <taxon>Insecta</taxon>
        <taxon>Pterygota</taxon>
        <taxon>Neoptera</taxon>
        <taxon>Polyneoptera</taxon>
        <taxon>Phasmatodea</taxon>
        <taxon>Verophasmatodea</taxon>
        <taxon>Anareolatae</taxon>
        <taxon>Phasmatidae</taxon>
        <taxon>Eurycanthinae</taxon>
        <taxon>Dryococelus</taxon>
    </lineage>
</organism>
<gene>
    <name evidence="1" type="ORF">PR048_008330</name>
</gene>
<dbReference type="Proteomes" id="UP001159363">
    <property type="component" value="Chromosome 3"/>
</dbReference>
<reference evidence="1 2" key="1">
    <citation type="submission" date="2023-02" db="EMBL/GenBank/DDBJ databases">
        <title>LHISI_Scaffold_Assembly.</title>
        <authorList>
            <person name="Stuart O.P."/>
            <person name="Cleave R."/>
            <person name="Magrath M.J.L."/>
            <person name="Mikheyev A.S."/>
        </authorList>
    </citation>
    <scope>NUCLEOTIDE SEQUENCE [LARGE SCALE GENOMIC DNA]</scope>
    <source>
        <strain evidence="1">Daus_M_001</strain>
        <tissue evidence="1">Leg muscle</tissue>
    </source>
</reference>
<comment type="caution">
    <text evidence="1">The sequence shown here is derived from an EMBL/GenBank/DDBJ whole genome shotgun (WGS) entry which is preliminary data.</text>
</comment>
<keyword evidence="2" id="KW-1185">Reference proteome</keyword>
<dbReference type="EMBL" id="JARBHB010000003">
    <property type="protein sequence ID" value="KAJ8888836.1"/>
    <property type="molecule type" value="Genomic_DNA"/>
</dbReference>
<evidence type="ECO:0000313" key="1">
    <source>
        <dbReference type="EMBL" id="KAJ8888836.1"/>
    </source>
</evidence>
<protein>
    <submittedName>
        <fullName evidence="1">Uncharacterized protein</fullName>
    </submittedName>
</protein>
<accession>A0ABQ9HWU4</accession>
<proteinExistence type="predicted"/>
<name>A0ABQ9HWU4_9NEOP</name>